<reference evidence="2 3" key="1">
    <citation type="submission" date="2016-05" db="EMBL/GenBank/DDBJ databases">
        <title>Comparative analysis of secretome profiles of manganese(II)-oxidizing ascomycete fungi.</title>
        <authorList>
            <consortium name="DOE Joint Genome Institute"/>
            <person name="Zeiner C.A."/>
            <person name="Purvine S.O."/>
            <person name="Zink E.M."/>
            <person name="Wu S."/>
            <person name="Pasa-Tolic L."/>
            <person name="Chaput D.L."/>
            <person name="Haridas S."/>
            <person name="Grigoriev I.V."/>
            <person name="Santelli C.M."/>
            <person name="Hansel C.M."/>
        </authorList>
    </citation>
    <scope>NUCLEOTIDE SEQUENCE [LARGE SCALE GENOMIC DNA]</scope>
    <source>
        <strain evidence="2 3">SRC1lrK2f</strain>
    </source>
</reference>
<dbReference type="GeneID" id="29120934"/>
<gene>
    <name evidence="2" type="ORF">CC77DRAFT_950824</name>
</gene>
<accession>A0A177D1E9</accession>
<dbReference type="EMBL" id="KV441510">
    <property type="protein sequence ID" value="OAG13483.1"/>
    <property type="molecule type" value="Genomic_DNA"/>
</dbReference>
<dbReference type="InterPro" id="IPR004843">
    <property type="entry name" value="Calcineurin-like_PHP"/>
</dbReference>
<evidence type="ECO:0000313" key="3">
    <source>
        <dbReference type="Proteomes" id="UP000077248"/>
    </source>
</evidence>
<name>A0A177D1E9_ALTAL</name>
<organism evidence="2 3">
    <name type="scientific">Alternaria alternata</name>
    <name type="common">Alternaria rot fungus</name>
    <name type="synonym">Torula alternata</name>
    <dbReference type="NCBI Taxonomy" id="5599"/>
    <lineage>
        <taxon>Eukaryota</taxon>
        <taxon>Fungi</taxon>
        <taxon>Dikarya</taxon>
        <taxon>Ascomycota</taxon>
        <taxon>Pezizomycotina</taxon>
        <taxon>Dothideomycetes</taxon>
        <taxon>Pleosporomycetidae</taxon>
        <taxon>Pleosporales</taxon>
        <taxon>Pleosporineae</taxon>
        <taxon>Pleosporaceae</taxon>
        <taxon>Alternaria</taxon>
        <taxon>Alternaria sect. Alternaria</taxon>
        <taxon>Alternaria alternata complex</taxon>
    </lineage>
</organism>
<evidence type="ECO:0000259" key="1">
    <source>
        <dbReference type="Pfam" id="PF00149"/>
    </source>
</evidence>
<dbReference type="AlphaFoldDB" id="A0A177D1E9"/>
<sequence length="303" mass="34755">MTFRAPQLQIVSDIHLENPITNPQYLHTKLNVTGNVLFLLGDIGLVKHHGLFVFLRNLLDVNRSCRIFYVLGNHEAYQTTLEDAIEKMREFEDMARQEYAGRFSFLFRDRCDLNEQVTVLGCTLWSSIQPDQAAEVRSRMKDYNQERGIQDWTPERSCTEHTRDVEWLNEQVSHIQATEQHRSIIIATHHCPTTDPRATDPKHASSSMSSGFCSDLSMELCWTSPAVKVWAFGHTHYSCAFRNHVTDTLVVSNQKDNGGIVGSGESAKRMKTVAVEQMGDRWQVVEYVQALGKPRWEMHEVTE</sequence>
<dbReference type="Proteomes" id="UP000077248">
    <property type="component" value="Unassembled WGS sequence"/>
</dbReference>
<protein>
    <recommendedName>
        <fullName evidence="1">Calcineurin-like phosphoesterase domain-containing protein</fullName>
    </recommendedName>
</protein>
<dbReference type="PANTHER" id="PTHR37844:SF2">
    <property type="entry name" value="SER_THR PROTEIN PHOSPHATASE SUPERFAMILY (AFU_ORTHOLOGUE AFUA_1G14840)"/>
    <property type="match status" value="1"/>
</dbReference>
<dbReference type="RefSeq" id="XP_018378904.1">
    <property type="nucleotide sequence ID" value="XM_018535340.1"/>
</dbReference>
<dbReference type="InterPro" id="IPR029052">
    <property type="entry name" value="Metallo-depent_PP-like"/>
</dbReference>
<feature type="domain" description="Calcineurin-like phosphoesterase" evidence="1">
    <location>
        <begin position="10"/>
        <end position="237"/>
    </location>
</feature>
<dbReference type="PANTHER" id="PTHR37844">
    <property type="entry name" value="SER/THR PROTEIN PHOSPHATASE SUPERFAMILY (AFU_ORTHOLOGUE AFUA_1G14840)"/>
    <property type="match status" value="1"/>
</dbReference>
<dbReference type="Gene3D" id="3.60.21.10">
    <property type="match status" value="1"/>
</dbReference>
<evidence type="ECO:0000313" key="2">
    <source>
        <dbReference type="EMBL" id="OAG13483.1"/>
    </source>
</evidence>
<keyword evidence="3" id="KW-1185">Reference proteome</keyword>
<dbReference type="OMA" id="CDFERKG"/>
<dbReference type="SUPFAM" id="SSF56300">
    <property type="entry name" value="Metallo-dependent phosphatases"/>
    <property type="match status" value="1"/>
</dbReference>
<proteinExistence type="predicted"/>
<dbReference type="GO" id="GO:0016787">
    <property type="term" value="F:hydrolase activity"/>
    <property type="evidence" value="ECO:0007669"/>
    <property type="project" value="InterPro"/>
</dbReference>
<dbReference type="KEGG" id="aalt:CC77DRAFT_950824"/>
<dbReference type="Pfam" id="PF00149">
    <property type="entry name" value="Metallophos"/>
    <property type="match status" value="1"/>
</dbReference>
<dbReference type="VEuPathDB" id="FungiDB:CC77DRAFT_950824"/>